<geneLocation type="mitochondrion" evidence="3"/>
<evidence type="ECO:0000313" key="4">
    <source>
        <dbReference type="Proteomes" id="UP000039324"/>
    </source>
</evidence>
<organism evidence="2 4">
    <name type="scientific">Plasmodiophora brassicae</name>
    <name type="common">Clubroot disease agent</name>
    <dbReference type="NCBI Taxonomy" id="37360"/>
    <lineage>
        <taxon>Eukaryota</taxon>
        <taxon>Sar</taxon>
        <taxon>Rhizaria</taxon>
        <taxon>Endomyxa</taxon>
        <taxon>Phytomyxea</taxon>
        <taxon>Plasmodiophorida</taxon>
        <taxon>Plasmodiophoridae</taxon>
        <taxon>Plasmodiophora</taxon>
    </lineage>
</organism>
<gene>
    <name evidence="2" type="ORF">PBRA_001666</name>
    <name evidence="3" type="ORF">PLBR_LOCUS1112</name>
</gene>
<name>A0A0G4IZF9_PLABS</name>
<dbReference type="AlphaFoldDB" id="A0A0G4IZF9"/>
<keyword evidence="1" id="KW-0175">Coiled coil</keyword>
<dbReference type="EMBL" id="CDSF01000101">
    <property type="protein sequence ID" value="CEP00612.1"/>
    <property type="molecule type" value="Genomic_DNA"/>
</dbReference>
<reference evidence="3 5" key="2">
    <citation type="submission" date="2018-03" db="EMBL/GenBank/DDBJ databases">
        <authorList>
            <person name="Fogelqvist J."/>
        </authorList>
    </citation>
    <scope>NUCLEOTIDE SEQUENCE [LARGE SCALE GENOMIC DNA]</scope>
</reference>
<keyword evidence="4" id="KW-1185">Reference proteome</keyword>
<dbReference type="EMBL" id="OVEO01000002">
    <property type="protein sequence ID" value="SPQ93897.1"/>
    <property type="molecule type" value="Genomic_DNA"/>
</dbReference>
<dbReference type="Proteomes" id="UP000039324">
    <property type="component" value="Unassembled WGS sequence"/>
</dbReference>
<evidence type="ECO:0000256" key="1">
    <source>
        <dbReference type="SAM" id="Coils"/>
    </source>
</evidence>
<evidence type="ECO:0000313" key="2">
    <source>
        <dbReference type="EMBL" id="CEP00612.1"/>
    </source>
</evidence>
<keyword evidence="3" id="KW-0496">Mitochondrion</keyword>
<accession>A0A0G4IZF9</accession>
<proteinExistence type="predicted"/>
<dbReference type="Proteomes" id="UP000290189">
    <property type="component" value="Unassembled WGS sequence"/>
</dbReference>
<feature type="coiled-coil region" evidence="1">
    <location>
        <begin position="64"/>
        <end position="91"/>
    </location>
</feature>
<sequence>MSSTTLSDDVSNAPARTPMVHIDVVAPVGTLPPTDVLQSLGLPQAIVPTATSTAGSQDHIVRDVEDLHNDVRTARRNLQDVQRDSARLEAITRDLQLSIRIAKRTLGDLASKNGIVSEAVKSALEIDLDEPLASSEAPSPVDNASFGVPSKQEIDALEQHKETVRCRRRLARRIELRREDIAVARKRIDTILKQGGDTMLSSTSTMKRLQAMLDAINEETRELCARGRQANQNLENLRRANNL</sequence>
<evidence type="ECO:0000313" key="5">
    <source>
        <dbReference type="Proteomes" id="UP000290189"/>
    </source>
</evidence>
<reference evidence="2 4" key="1">
    <citation type="submission" date="2015-02" db="EMBL/GenBank/DDBJ databases">
        <authorList>
            <person name="Chooi Y.-H."/>
        </authorList>
    </citation>
    <scope>NUCLEOTIDE SEQUENCE [LARGE SCALE GENOMIC DNA]</scope>
    <source>
        <strain evidence="2">E3</strain>
    </source>
</reference>
<evidence type="ECO:0000313" key="3">
    <source>
        <dbReference type="EMBL" id="SPQ93897.1"/>
    </source>
</evidence>
<protein>
    <submittedName>
        <fullName evidence="2">Uncharacterized protein</fullName>
    </submittedName>
</protein>